<dbReference type="InterPro" id="IPR040132">
    <property type="entry name" value="Tex1/THOC3"/>
</dbReference>
<keyword evidence="4" id="KW-1185">Reference proteome</keyword>
<evidence type="ECO:0000256" key="1">
    <source>
        <dbReference type="ARBA" id="ARBA00022574"/>
    </source>
</evidence>
<evidence type="ECO:0000256" key="2">
    <source>
        <dbReference type="ARBA" id="ARBA00022737"/>
    </source>
</evidence>
<dbReference type="InterPro" id="IPR015943">
    <property type="entry name" value="WD40/YVTN_repeat-like_dom_sf"/>
</dbReference>
<name>A0ABR1ZE32_9ROSI</name>
<evidence type="ECO:0000313" key="4">
    <source>
        <dbReference type="Proteomes" id="UP001396334"/>
    </source>
</evidence>
<dbReference type="PANTHER" id="PTHR22839:SF0">
    <property type="entry name" value="THO COMPLEX SUBUNIT 3"/>
    <property type="match status" value="1"/>
</dbReference>
<organism evidence="3 4">
    <name type="scientific">Hibiscus sabdariffa</name>
    <name type="common">roselle</name>
    <dbReference type="NCBI Taxonomy" id="183260"/>
    <lineage>
        <taxon>Eukaryota</taxon>
        <taxon>Viridiplantae</taxon>
        <taxon>Streptophyta</taxon>
        <taxon>Embryophyta</taxon>
        <taxon>Tracheophyta</taxon>
        <taxon>Spermatophyta</taxon>
        <taxon>Magnoliopsida</taxon>
        <taxon>eudicotyledons</taxon>
        <taxon>Gunneridae</taxon>
        <taxon>Pentapetalae</taxon>
        <taxon>rosids</taxon>
        <taxon>malvids</taxon>
        <taxon>Malvales</taxon>
        <taxon>Malvaceae</taxon>
        <taxon>Malvoideae</taxon>
        <taxon>Hibiscus</taxon>
    </lineage>
</organism>
<gene>
    <name evidence="3" type="ORF">V6N11_061767</name>
</gene>
<keyword evidence="1" id="KW-0853">WD repeat</keyword>
<reference evidence="3 4" key="1">
    <citation type="journal article" date="2024" name="G3 (Bethesda)">
        <title>Genome assembly of Hibiscus sabdariffa L. provides insights into metabolisms of medicinal natural products.</title>
        <authorList>
            <person name="Kim T."/>
        </authorList>
    </citation>
    <scope>NUCLEOTIDE SEQUENCE [LARGE SCALE GENOMIC DNA]</scope>
    <source>
        <strain evidence="3">TK-2024</strain>
        <tissue evidence="3">Old leaves</tissue>
    </source>
</reference>
<proteinExistence type="predicted"/>
<sequence length="199" mass="22014">MSLGIFNGKAKDIELKGHTDSLDQLCWGPKHADLIATVSGDKTVRDDELTIPNVRKFKLIHRCKFGYEVNEIAWTILTTGNGTVDVLAYPLPRPVDTLMPHSPGCYLISKLCINFSHIWHEMTICVPAGGSCLDNKLKITRASILPETVQCSHTGRTVHQIPCRAGMESKIQFTCFMLVMDNKYSADEGIFGMASKAVC</sequence>
<dbReference type="SUPFAM" id="SSF117289">
    <property type="entry name" value="Nucleoporin domain"/>
    <property type="match status" value="1"/>
</dbReference>
<accession>A0ABR1ZE32</accession>
<protein>
    <submittedName>
        <fullName evidence="3">Uncharacterized protein</fullName>
    </submittedName>
</protein>
<dbReference type="Gene3D" id="2.130.10.10">
    <property type="entry name" value="YVTN repeat-like/Quinoprotein amine dehydrogenase"/>
    <property type="match status" value="1"/>
</dbReference>
<comment type="caution">
    <text evidence="3">The sequence shown here is derived from an EMBL/GenBank/DDBJ whole genome shotgun (WGS) entry which is preliminary data.</text>
</comment>
<keyword evidence="2" id="KW-0677">Repeat</keyword>
<dbReference type="PANTHER" id="PTHR22839">
    <property type="entry name" value="THO COMPLEX SUBUNIT 3 THO3"/>
    <property type="match status" value="1"/>
</dbReference>
<dbReference type="Proteomes" id="UP001396334">
    <property type="component" value="Unassembled WGS sequence"/>
</dbReference>
<evidence type="ECO:0000313" key="3">
    <source>
        <dbReference type="EMBL" id="KAK8478682.1"/>
    </source>
</evidence>
<dbReference type="EMBL" id="JBBPBN010001314">
    <property type="protein sequence ID" value="KAK8478682.1"/>
    <property type="molecule type" value="Genomic_DNA"/>
</dbReference>